<dbReference type="Gene3D" id="2.120.10.80">
    <property type="entry name" value="Kelch-type beta propeller"/>
    <property type="match status" value="1"/>
</dbReference>
<dbReference type="Proteomes" id="UP001610563">
    <property type="component" value="Unassembled WGS sequence"/>
</dbReference>
<dbReference type="PANTHER" id="PTHR46228">
    <property type="entry name" value="KELCH DOMAIN-CONTAINING PROTEIN"/>
    <property type="match status" value="1"/>
</dbReference>
<keyword evidence="4" id="KW-0472">Membrane</keyword>
<feature type="chain" id="PRO_5045635743" description="Kelch repeat protein" evidence="5">
    <location>
        <begin position="24"/>
        <end position="636"/>
    </location>
</feature>
<name>A0ABR4G9J6_9EURO</name>
<dbReference type="PANTHER" id="PTHR46228:SF2">
    <property type="entry name" value="KELCH REPEAT PROTEIN (AFU_ORTHOLOGUE AFUA_4G14350)"/>
    <property type="match status" value="1"/>
</dbReference>
<keyword evidence="2" id="KW-0677">Repeat</keyword>
<keyword evidence="4" id="KW-1133">Transmembrane helix</keyword>
<gene>
    <name evidence="6" type="ORF">BJX66DRAFT_350378</name>
</gene>
<keyword evidence="4" id="KW-0812">Transmembrane</keyword>
<accession>A0ABR4G9J6</accession>
<keyword evidence="5" id="KW-0732">Signal</keyword>
<protein>
    <recommendedName>
        <fullName evidence="8">Kelch repeat protein</fullName>
    </recommendedName>
</protein>
<evidence type="ECO:0000313" key="7">
    <source>
        <dbReference type="Proteomes" id="UP001610563"/>
    </source>
</evidence>
<dbReference type="EMBL" id="JBFTWV010000032">
    <property type="protein sequence ID" value="KAL2795698.1"/>
    <property type="molecule type" value="Genomic_DNA"/>
</dbReference>
<dbReference type="SUPFAM" id="SSF50965">
    <property type="entry name" value="Galactose oxidase, central domain"/>
    <property type="match status" value="1"/>
</dbReference>
<evidence type="ECO:0000313" key="6">
    <source>
        <dbReference type="EMBL" id="KAL2795698.1"/>
    </source>
</evidence>
<evidence type="ECO:0000256" key="3">
    <source>
        <dbReference type="SAM" id="MobiDB-lite"/>
    </source>
</evidence>
<feature type="compositionally biased region" description="Low complexity" evidence="3">
    <location>
        <begin position="495"/>
        <end position="510"/>
    </location>
</feature>
<feature type="transmembrane region" description="Helical" evidence="4">
    <location>
        <begin position="515"/>
        <end position="538"/>
    </location>
</feature>
<proteinExistence type="predicted"/>
<comment type="caution">
    <text evidence="6">The sequence shown here is derived from an EMBL/GenBank/DDBJ whole genome shotgun (WGS) entry which is preliminary data.</text>
</comment>
<evidence type="ECO:0000256" key="1">
    <source>
        <dbReference type="ARBA" id="ARBA00022441"/>
    </source>
</evidence>
<feature type="signal peptide" evidence="5">
    <location>
        <begin position="1"/>
        <end position="23"/>
    </location>
</feature>
<organism evidence="6 7">
    <name type="scientific">Aspergillus keveii</name>
    <dbReference type="NCBI Taxonomy" id="714993"/>
    <lineage>
        <taxon>Eukaryota</taxon>
        <taxon>Fungi</taxon>
        <taxon>Dikarya</taxon>
        <taxon>Ascomycota</taxon>
        <taxon>Pezizomycotina</taxon>
        <taxon>Eurotiomycetes</taxon>
        <taxon>Eurotiomycetidae</taxon>
        <taxon>Eurotiales</taxon>
        <taxon>Aspergillaceae</taxon>
        <taxon>Aspergillus</taxon>
        <taxon>Aspergillus subgen. Nidulantes</taxon>
    </lineage>
</organism>
<sequence>MSLDSWKFAIGIIVAAFVNRSQAQRWITQVNYSMCGWGQARVNTIRDTVYLEGGNFWNMQVAQNKTLDIASGLSKQHRIGYDDGSVDFSSSDSIHYLNLSSSFNTATINLTTLLRSMPNSAGPIYVDGVMFANDYMFYSYGGLDSIADDSTSSPADAIRVYERYPQEDDDSSWKPGFVDNINLDGITRYVTNGAGVSSPSENMGFYVSGMRAPDWGPIWDNETATNISDQMITVHMDRESPTWSNITLPDHVLGRANAEAVWIPVSESGAVVLIGRVTQLESLYYEGLSSDQVAESTRDSPAFMETVSIYDVASNTWYNQNTTGNIPPQLTQFCSVYASAFDGSSHNIYIYGGYDGLSRYAQPLDNVYVLSLPSFEWILLYSGGGQVHGRKEHSCIRPLPDQMLVLGGTDLDNTTCIEMIKVFNLNTGRFQDMYDTATWNAYQVPALVYGRIGGDSAGGATRTSPVSWMNTSLRDVFASPYARPIATWYPDRDTTNATTTTSSDNGSNPSSFPSWAGGLIDALLGLAVIASLLAVWLVRRRKRITSQQQSKPLSMLDLSVPAEAASSEIAHEAGSEPRYEMQGILDKNRACGWELMNIHAVQEQAAELPTQYNVNALLATPSNLEGSRTGNHPALG</sequence>
<keyword evidence="1" id="KW-0880">Kelch repeat</keyword>
<evidence type="ECO:0000256" key="2">
    <source>
        <dbReference type="ARBA" id="ARBA00022737"/>
    </source>
</evidence>
<reference evidence="6 7" key="1">
    <citation type="submission" date="2024-07" db="EMBL/GenBank/DDBJ databases">
        <title>Section-level genome sequencing and comparative genomics of Aspergillus sections Usti and Cavernicolus.</title>
        <authorList>
            <consortium name="Lawrence Berkeley National Laboratory"/>
            <person name="Nybo J.L."/>
            <person name="Vesth T.C."/>
            <person name="Theobald S."/>
            <person name="Frisvad J.C."/>
            <person name="Larsen T.O."/>
            <person name="Kjaerboelling I."/>
            <person name="Rothschild-Mancinelli K."/>
            <person name="Lyhne E.K."/>
            <person name="Kogle M.E."/>
            <person name="Barry K."/>
            <person name="Clum A."/>
            <person name="Na H."/>
            <person name="Ledsgaard L."/>
            <person name="Lin J."/>
            <person name="Lipzen A."/>
            <person name="Kuo A."/>
            <person name="Riley R."/>
            <person name="Mondo S."/>
            <person name="Labutti K."/>
            <person name="Haridas S."/>
            <person name="Pangalinan J."/>
            <person name="Salamov A.A."/>
            <person name="Simmons B.A."/>
            <person name="Magnuson J.K."/>
            <person name="Chen J."/>
            <person name="Drula E."/>
            <person name="Henrissat B."/>
            <person name="Wiebenga A."/>
            <person name="Lubbers R.J."/>
            <person name="Gomes A.C."/>
            <person name="Makela M.R."/>
            <person name="Stajich J."/>
            <person name="Grigoriev I.V."/>
            <person name="Mortensen U.H."/>
            <person name="De Vries R.P."/>
            <person name="Baker S.E."/>
            <person name="Andersen M.R."/>
        </authorList>
    </citation>
    <scope>NUCLEOTIDE SEQUENCE [LARGE SCALE GENOMIC DNA]</scope>
    <source>
        <strain evidence="6 7">CBS 209.92</strain>
    </source>
</reference>
<evidence type="ECO:0008006" key="8">
    <source>
        <dbReference type="Google" id="ProtNLM"/>
    </source>
</evidence>
<evidence type="ECO:0000256" key="4">
    <source>
        <dbReference type="SAM" id="Phobius"/>
    </source>
</evidence>
<evidence type="ECO:0000256" key="5">
    <source>
        <dbReference type="SAM" id="SignalP"/>
    </source>
</evidence>
<keyword evidence="7" id="KW-1185">Reference proteome</keyword>
<dbReference type="Pfam" id="PF24681">
    <property type="entry name" value="Kelch_KLHDC2_KLHL20_DRC7"/>
    <property type="match status" value="1"/>
</dbReference>
<dbReference type="InterPro" id="IPR015915">
    <property type="entry name" value="Kelch-typ_b-propeller"/>
</dbReference>
<dbReference type="InterPro" id="IPR011043">
    <property type="entry name" value="Gal_Oxase/kelch_b-propeller"/>
</dbReference>
<feature type="region of interest" description="Disordered" evidence="3">
    <location>
        <begin position="489"/>
        <end position="510"/>
    </location>
</feature>